<gene>
    <name evidence="1" type="ORF">H3H36_03715</name>
</gene>
<comment type="caution">
    <text evidence="1">The sequence shown here is derived from an EMBL/GenBank/DDBJ whole genome shotgun (WGS) entry which is preliminary data.</text>
</comment>
<reference evidence="1 2" key="1">
    <citation type="submission" date="2020-07" db="EMBL/GenBank/DDBJ databases">
        <title>Novel species isolated from subtropical streams in China.</title>
        <authorList>
            <person name="Lu H."/>
        </authorList>
    </citation>
    <scope>NUCLEOTIDE SEQUENCE [LARGE SCALE GENOMIC DNA]</scope>
    <source>
        <strain evidence="1 2">FT3S</strain>
    </source>
</reference>
<organism evidence="1 2">
    <name type="scientific">Rugamonas fusca</name>
    <dbReference type="NCBI Taxonomy" id="2758568"/>
    <lineage>
        <taxon>Bacteria</taxon>
        <taxon>Pseudomonadati</taxon>
        <taxon>Pseudomonadota</taxon>
        <taxon>Betaproteobacteria</taxon>
        <taxon>Burkholderiales</taxon>
        <taxon>Oxalobacteraceae</taxon>
        <taxon>Telluria group</taxon>
        <taxon>Rugamonas</taxon>
    </lineage>
</organism>
<dbReference type="Proteomes" id="UP000566711">
    <property type="component" value="Unassembled WGS sequence"/>
</dbReference>
<name>A0A7W2EES1_9BURK</name>
<evidence type="ECO:0000313" key="1">
    <source>
        <dbReference type="EMBL" id="MBA5604467.1"/>
    </source>
</evidence>
<proteinExistence type="predicted"/>
<dbReference type="AlphaFoldDB" id="A0A7W2EES1"/>
<dbReference type="RefSeq" id="WP_182214218.1">
    <property type="nucleotide sequence ID" value="NZ_JACEZS010000002.1"/>
</dbReference>
<protein>
    <submittedName>
        <fullName evidence="1">Uncharacterized protein</fullName>
    </submittedName>
</protein>
<accession>A0A7W2EES1</accession>
<keyword evidence="2" id="KW-1185">Reference proteome</keyword>
<sequence length="110" mass="11619">MAAVAGAAAFPGGIAAPGGRLRVTGIPHAAPVFSTLVPKRVFDKHFSQISTPTVDNVVGNRHLTARQASIGAGFNKMPILEAEKIFNTINDLRIVKLGCAGSFQVRAKYF</sequence>
<evidence type="ECO:0000313" key="2">
    <source>
        <dbReference type="Proteomes" id="UP000566711"/>
    </source>
</evidence>
<dbReference type="EMBL" id="JACEZS010000002">
    <property type="protein sequence ID" value="MBA5604467.1"/>
    <property type="molecule type" value="Genomic_DNA"/>
</dbReference>